<dbReference type="PANTHER" id="PTHR11206">
    <property type="entry name" value="MULTIDRUG RESISTANCE PROTEIN"/>
    <property type="match status" value="1"/>
</dbReference>
<proteinExistence type="predicted"/>
<feature type="compositionally biased region" description="Gly residues" evidence="1">
    <location>
        <begin position="73"/>
        <end position="83"/>
    </location>
</feature>
<feature type="transmembrane region" description="Helical" evidence="2">
    <location>
        <begin position="152"/>
        <end position="174"/>
    </location>
</feature>
<keyword evidence="2" id="KW-0472">Membrane</keyword>
<dbReference type="EMBL" id="JAUESC010000382">
    <property type="protein sequence ID" value="KAK0587199.1"/>
    <property type="molecule type" value="Genomic_DNA"/>
</dbReference>
<sequence>MHLVQHSPHAECCTPTNQNLTPHPIIQLSHPTHPPTQQTTHLNRSRGRRRQEATAATRSEGCSDDGDAKSRRGAGGCGGGESGGGRRKPSRSRRRRRCSSLIAVAVSSPSSLHPPDRVAAVASCRRRPLLLLSPTKNKYGEINVELKKQMGLAGPLVAVSFLQCSLLMISVMFVGHLGELSLASASMATSFAGVTGFSFMVTFSSS</sequence>
<evidence type="ECO:0000256" key="1">
    <source>
        <dbReference type="SAM" id="MobiDB-lite"/>
    </source>
</evidence>
<keyword evidence="2" id="KW-1133">Transmembrane helix</keyword>
<keyword evidence="2" id="KW-0812">Transmembrane</keyword>
<keyword evidence="4" id="KW-1185">Reference proteome</keyword>
<organism evidence="3 4">
    <name type="scientific">Acer saccharum</name>
    <name type="common">Sugar maple</name>
    <dbReference type="NCBI Taxonomy" id="4024"/>
    <lineage>
        <taxon>Eukaryota</taxon>
        <taxon>Viridiplantae</taxon>
        <taxon>Streptophyta</taxon>
        <taxon>Embryophyta</taxon>
        <taxon>Tracheophyta</taxon>
        <taxon>Spermatophyta</taxon>
        <taxon>Magnoliopsida</taxon>
        <taxon>eudicotyledons</taxon>
        <taxon>Gunneridae</taxon>
        <taxon>Pentapetalae</taxon>
        <taxon>rosids</taxon>
        <taxon>malvids</taxon>
        <taxon>Sapindales</taxon>
        <taxon>Sapindaceae</taxon>
        <taxon>Hippocastanoideae</taxon>
        <taxon>Acereae</taxon>
        <taxon>Acer</taxon>
    </lineage>
</organism>
<accession>A0AA39VJ31</accession>
<feature type="transmembrane region" description="Helical" evidence="2">
    <location>
        <begin position="180"/>
        <end position="203"/>
    </location>
</feature>
<evidence type="ECO:0000256" key="2">
    <source>
        <dbReference type="SAM" id="Phobius"/>
    </source>
</evidence>
<evidence type="ECO:0008006" key="5">
    <source>
        <dbReference type="Google" id="ProtNLM"/>
    </source>
</evidence>
<feature type="compositionally biased region" description="Basic residues" evidence="1">
    <location>
        <begin position="85"/>
        <end position="97"/>
    </location>
</feature>
<evidence type="ECO:0000313" key="4">
    <source>
        <dbReference type="Proteomes" id="UP001168877"/>
    </source>
</evidence>
<comment type="caution">
    <text evidence="3">The sequence shown here is derived from an EMBL/GenBank/DDBJ whole genome shotgun (WGS) entry which is preliminary data.</text>
</comment>
<name>A0AA39VJ31_ACESA</name>
<reference evidence="3" key="2">
    <citation type="submission" date="2023-06" db="EMBL/GenBank/DDBJ databases">
        <authorList>
            <person name="Swenson N.G."/>
            <person name="Wegrzyn J.L."/>
            <person name="Mcevoy S.L."/>
        </authorList>
    </citation>
    <scope>NUCLEOTIDE SEQUENCE</scope>
    <source>
        <strain evidence="3">NS2018</strain>
        <tissue evidence="3">Leaf</tissue>
    </source>
</reference>
<evidence type="ECO:0000313" key="3">
    <source>
        <dbReference type="EMBL" id="KAK0587199.1"/>
    </source>
</evidence>
<dbReference type="Proteomes" id="UP001168877">
    <property type="component" value="Unassembled WGS sequence"/>
</dbReference>
<dbReference type="AlphaFoldDB" id="A0AA39VJ31"/>
<feature type="region of interest" description="Disordered" evidence="1">
    <location>
        <begin position="1"/>
        <end position="97"/>
    </location>
</feature>
<protein>
    <recommendedName>
        <fullName evidence="5">Protein DETOXIFICATION</fullName>
    </recommendedName>
</protein>
<reference evidence="3" key="1">
    <citation type="journal article" date="2022" name="Plant J.">
        <title>Strategies of tolerance reflected in two North American maple genomes.</title>
        <authorList>
            <person name="McEvoy S.L."/>
            <person name="Sezen U.U."/>
            <person name="Trouern-Trend A."/>
            <person name="McMahon S.M."/>
            <person name="Schaberg P.G."/>
            <person name="Yang J."/>
            <person name="Wegrzyn J.L."/>
            <person name="Swenson N.G."/>
        </authorList>
    </citation>
    <scope>NUCLEOTIDE SEQUENCE</scope>
    <source>
        <strain evidence="3">NS2018</strain>
    </source>
</reference>
<gene>
    <name evidence="3" type="ORF">LWI29_019024</name>
</gene>